<evidence type="ECO:0000313" key="3">
    <source>
        <dbReference type="Proteomes" id="UP000314294"/>
    </source>
</evidence>
<dbReference type="AlphaFoldDB" id="A0A4Z2EZV3"/>
<feature type="compositionally biased region" description="Basic and acidic residues" evidence="1">
    <location>
        <begin position="36"/>
        <end position="61"/>
    </location>
</feature>
<name>A0A4Z2EZV3_9TELE</name>
<accession>A0A4Z2EZV3</accession>
<proteinExistence type="predicted"/>
<comment type="caution">
    <text evidence="2">The sequence shown here is derived from an EMBL/GenBank/DDBJ whole genome shotgun (WGS) entry which is preliminary data.</text>
</comment>
<dbReference type="Proteomes" id="UP000314294">
    <property type="component" value="Unassembled WGS sequence"/>
</dbReference>
<gene>
    <name evidence="2" type="ORF">EYF80_055442</name>
</gene>
<dbReference type="EMBL" id="SRLO01001973">
    <property type="protein sequence ID" value="TNN34395.1"/>
    <property type="molecule type" value="Genomic_DNA"/>
</dbReference>
<evidence type="ECO:0000256" key="1">
    <source>
        <dbReference type="SAM" id="MobiDB-lite"/>
    </source>
</evidence>
<evidence type="ECO:0000313" key="2">
    <source>
        <dbReference type="EMBL" id="TNN34395.1"/>
    </source>
</evidence>
<protein>
    <submittedName>
        <fullName evidence="2">Uncharacterized protein</fullName>
    </submittedName>
</protein>
<sequence>MLCWPSAVGKGKNMEVKPSDLPDLHLSRRLVATQHPGREEKPTEWPTAEERRGCEGWDVRM</sequence>
<keyword evidence="3" id="KW-1185">Reference proteome</keyword>
<feature type="region of interest" description="Disordered" evidence="1">
    <location>
        <begin position="34"/>
        <end position="61"/>
    </location>
</feature>
<organism evidence="2 3">
    <name type="scientific">Liparis tanakae</name>
    <name type="common">Tanaka's snailfish</name>
    <dbReference type="NCBI Taxonomy" id="230148"/>
    <lineage>
        <taxon>Eukaryota</taxon>
        <taxon>Metazoa</taxon>
        <taxon>Chordata</taxon>
        <taxon>Craniata</taxon>
        <taxon>Vertebrata</taxon>
        <taxon>Euteleostomi</taxon>
        <taxon>Actinopterygii</taxon>
        <taxon>Neopterygii</taxon>
        <taxon>Teleostei</taxon>
        <taxon>Neoteleostei</taxon>
        <taxon>Acanthomorphata</taxon>
        <taxon>Eupercaria</taxon>
        <taxon>Perciformes</taxon>
        <taxon>Cottioidei</taxon>
        <taxon>Cottales</taxon>
        <taxon>Liparidae</taxon>
        <taxon>Liparis</taxon>
    </lineage>
</organism>
<reference evidence="2 3" key="1">
    <citation type="submission" date="2019-03" db="EMBL/GenBank/DDBJ databases">
        <title>First draft genome of Liparis tanakae, snailfish: a comprehensive survey of snailfish specific genes.</title>
        <authorList>
            <person name="Kim W."/>
            <person name="Song I."/>
            <person name="Jeong J.-H."/>
            <person name="Kim D."/>
            <person name="Kim S."/>
            <person name="Ryu S."/>
            <person name="Song J.Y."/>
            <person name="Lee S.K."/>
        </authorList>
    </citation>
    <scope>NUCLEOTIDE SEQUENCE [LARGE SCALE GENOMIC DNA]</scope>
    <source>
        <tissue evidence="2">Muscle</tissue>
    </source>
</reference>